<evidence type="ECO:0000313" key="5">
    <source>
        <dbReference type="EMBL" id="OAJ40362.1"/>
    </source>
</evidence>
<dbReference type="InterPro" id="IPR051436">
    <property type="entry name" value="Autophagy-related_EPG5"/>
</dbReference>
<dbReference type="EMBL" id="DS022304">
    <property type="protein sequence ID" value="OAJ40362.1"/>
    <property type="molecule type" value="Genomic_DNA"/>
</dbReference>
<evidence type="ECO:0000256" key="2">
    <source>
        <dbReference type="ARBA" id="ARBA00023006"/>
    </source>
</evidence>
<feature type="compositionally biased region" description="Polar residues" evidence="3">
    <location>
        <begin position="1"/>
        <end position="12"/>
    </location>
</feature>
<name>A0A177WKM2_BATDL</name>
<dbReference type="InterPro" id="IPR058750">
    <property type="entry name" value="TPR_Epg5"/>
</dbReference>
<dbReference type="OrthoDB" id="75419at2759"/>
<dbReference type="PANTHER" id="PTHR31139:SF4">
    <property type="entry name" value="ECTOPIC P GRANULES PROTEIN 5 HOMOLOG"/>
    <property type="match status" value="1"/>
</dbReference>
<reference evidence="5 6" key="1">
    <citation type="submission" date="2006-10" db="EMBL/GenBank/DDBJ databases">
        <title>The Genome Sequence of Batrachochytrium dendrobatidis JEL423.</title>
        <authorList>
            <consortium name="The Broad Institute Genome Sequencing Platform"/>
            <person name="Birren B."/>
            <person name="Lander E."/>
            <person name="Galagan J."/>
            <person name="Cuomo C."/>
            <person name="Devon K."/>
            <person name="Jaffe D."/>
            <person name="Butler J."/>
            <person name="Alvarez P."/>
            <person name="Gnerre S."/>
            <person name="Grabherr M."/>
            <person name="Kleber M."/>
            <person name="Mauceli E."/>
            <person name="Brockman W."/>
            <person name="Young S."/>
            <person name="LaButti K."/>
            <person name="Sykes S."/>
            <person name="DeCaprio D."/>
            <person name="Crawford M."/>
            <person name="Koehrsen M."/>
            <person name="Engels R."/>
            <person name="Montgomery P."/>
            <person name="Pearson M."/>
            <person name="Howarth C."/>
            <person name="Larson L."/>
            <person name="White J."/>
            <person name="O'Leary S."/>
            <person name="Kodira C."/>
            <person name="Zeng Q."/>
            <person name="Yandava C."/>
            <person name="Alvarado L."/>
            <person name="Longcore J."/>
            <person name="James T."/>
        </authorList>
    </citation>
    <scope>NUCLEOTIDE SEQUENCE [LARGE SCALE GENOMIC DNA]</scope>
    <source>
        <strain evidence="5 6">JEL423</strain>
    </source>
</reference>
<organism evidence="5 6">
    <name type="scientific">Batrachochytrium dendrobatidis (strain JEL423)</name>
    <dbReference type="NCBI Taxonomy" id="403673"/>
    <lineage>
        <taxon>Eukaryota</taxon>
        <taxon>Fungi</taxon>
        <taxon>Fungi incertae sedis</taxon>
        <taxon>Chytridiomycota</taxon>
        <taxon>Chytridiomycota incertae sedis</taxon>
        <taxon>Chytridiomycetes</taxon>
        <taxon>Rhizophydiales</taxon>
        <taxon>Rhizophydiales incertae sedis</taxon>
        <taxon>Batrachochytrium</taxon>
    </lineage>
</organism>
<evidence type="ECO:0000313" key="6">
    <source>
        <dbReference type="Proteomes" id="UP000077115"/>
    </source>
</evidence>
<dbReference type="VEuPathDB" id="FungiDB:BDEG_24107"/>
<dbReference type="PANTHER" id="PTHR31139">
    <property type="entry name" value="ECTOPIC P GRANULES PROTEIN 5 HOMOLOG"/>
    <property type="match status" value="1"/>
</dbReference>
<evidence type="ECO:0000256" key="1">
    <source>
        <dbReference type="ARBA" id="ARBA00010948"/>
    </source>
</evidence>
<sequence length="1819" mass="204964">MEAQLQRPSLAQGQRRKKKLTKRQVDDIPDIASTSLPAATAEQRQCQEPDKSRIDFTSANRPVISMAHKAQSDVVEQTLNLADCTDTNMLWDSLHRAGDSALVTRISSIYSIPDQPSFASTAAQIHNASIQPMYPSAPPSMAVDMPQLAFAPLVPTAPSLSLLTAPQLDTCPISNQSLSIEPKVHDADHVKGIVSDTISSMHDTLVHEFRSHINRLGEMDPFYEKVLLYDTAFKNTLKVRSQLNAARHSAKNLSNRLWRISRTPKHATAVCSDGRQVSHTYTDEDAVYSSDVEKDLRLSWENSRLLYHVHLNKALFESKMAKIWIQNTLDVYLSSHFKSQLELIQSKPFTFAIEWENMPSTDPNIRQLLYYLDVLFSFERRRVLASPSKSPGTPVPLYQSTPDSQGSFATPFDPSGEEPSLFYKDVRSWISYVVAAIIRLGSPDSHRKILLHAIRCPGIGLWGSHFIQWPSPPQWTKSWIQQYLASLRALLGPIEELEEAHAQTAMDEKFVTLNLKRLEVEDEWVVIDQHLFTPFSPDPVVYLREDDYMRLLAQFNISSLFESLMFYCMMEHSKTNGLSDLHSTLLAPPVFSLLFFFADNILGLFKLSLQSIPHIYASFLKGICEHTVTISNTMACYLPLTTTNHRLEASYQPPHLQVQAEFEAFVLQLVKVLLQNGQLGFWEYLVQIPIENLSEQCRRILFTTSISSKSYFNMGSDSSQESLSFVFLSNPEHVDALLKFLVALIWGSQTFLRENASHNSHLDTLAMHRYPETVLDVAHLIDTIFDSCLLQPAIQEMFVDTAASCLADISTWFPFSMSHILKATWLNFVKLESILQKLFSNISLQLFSIDSEDIDILKNLLNDPLDSKRFQFAMFIISRLDWNALTDKGSMLIPQRHQKALAIHLVHRAIDSQSAKEARSGIISTTSAVTLATVEMVSKQIFPFAISTMFSGFEKGFLDWCWNTILSMNLYQIPGYADIYSASPYDRPFESLDGSLMGSLLVHSKSNALVALVLLLISEIGHHPEQFQTHGWSLLSTILSKGPIRGFMHVSFLVIRHLSTIKGIDVFGTAEFIHTFKNLYKTSLIVDSVGIRDTNNQIGIFVTSTLREATEHTATPVNSRFTANFWLRTVFADAEWSLNMSSLTILDVVCEYYIRAGLQSTLHGAFIGEYHALLANYQKNCSKPFNFSYLRPVESIYSLAGALDHIWHTYPTLIPPLVSTSTAGKAPFVWLAYEALIAESLSERPLVQLIGRALSQDLKLTVQQALANSHHNIDENNHQLKPLESFSIFRWASLIFQLPLHHPAMPLFWQGFFSLYFERPFAVPLHSSFGYRFLISSSLHLSQLMSVLDQLNIHKISSEFHDTHPQTLYQAMQLWLSEPQLRTAEWKTFTTDGIFLLDWLQECNIFDTSKADTTWVRLIRNASLDRQSTLFPTNIAEPISSTASSHNGIAAHHYAVETSIDTNRHAVSATPHLKGVSAGLKLYGLASAPPFVLRFPLIPPAHVLTENLALEMFETELAVLIKAAQAYISHVSRIEKLQTECLENLRQLYTTSKRLIRVERACSSGCSGHAIVQCDLQEASINLDMRNLAGDLAQQADLMLLADFLDSSLCTSGLKIIGVIDWLARSEQHELSLNPLLTTSIMASSSQIKEKVFFDVIQSLCGISVYAPAAFLAEMTTRQLGPSVVALSEDQTIRIFEIINKGEAVNLLAKLFDPCCSPDNFPRFYRSLSLSLNSADFLLISKAFDLKRWLNELSQRTQAQKTELFYSVLSACEKTKSFDFHNEMMVQLFVLDQPGIWTECIPVILKAAMRGNIDISIIM</sequence>
<dbReference type="eggNOG" id="KOG3622">
    <property type="taxonomic scope" value="Eukaryota"/>
</dbReference>
<feature type="region of interest" description="Disordered" evidence="3">
    <location>
        <begin position="1"/>
        <end position="49"/>
    </location>
</feature>
<accession>A0A177WKM2</accession>
<dbReference type="GO" id="GO:0005737">
    <property type="term" value="C:cytoplasm"/>
    <property type="evidence" value="ECO:0007669"/>
    <property type="project" value="TreeGrafter"/>
</dbReference>
<evidence type="ECO:0000256" key="3">
    <source>
        <dbReference type="SAM" id="MobiDB-lite"/>
    </source>
</evidence>
<dbReference type="Pfam" id="PF26573">
    <property type="entry name" value="TPR_Epg5_2"/>
    <property type="match status" value="1"/>
</dbReference>
<protein>
    <recommendedName>
        <fullName evidence="4">Epg5-like TPR domain-containing protein</fullName>
    </recommendedName>
</protein>
<proteinExistence type="inferred from homology"/>
<comment type="similarity">
    <text evidence="1">Belongs to the EPG5 family.</text>
</comment>
<feature type="compositionally biased region" description="Polar residues" evidence="3">
    <location>
        <begin position="32"/>
        <end position="44"/>
    </location>
</feature>
<dbReference type="Proteomes" id="UP000077115">
    <property type="component" value="Unassembled WGS sequence"/>
</dbReference>
<reference evidence="5 6" key="2">
    <citation type="submission" date="2016-05" db="EMBL/GenBank/DDBJ databases">
        <title>Lineage-specific infection strategies underlie the spectrum of fungal disease in amphibians.</title>
        <authorList>
            <person name="Cuomo C.A."/>
            <person name="Farrer R.A."/>
            <person name="James T."/>
            <person name="Longcore J."/>
            <person name="Birren B."/>
        </authorList>
    </citation>
    <scope>NUCLEOTIDE SEQUENCE [LARGE SCALE GENOMIC DNA]</scope>
    <source>
        <strain evidence="5 6">JEL423</strain>
    </source>
</reference>
<evidence type="ECO:0000259" key="4">
    <source>
        <dbReference type="Pfam" id="PF26573"/>
    </source>
</evidence>
<keyword evidence="2" id="KW-0072">Autophagy</keyword>
<feature type="domain" description="Epg5-like TPR" evidence="4">
    <location>
        <begin position="1245"/>
        <end position="1389"/>
    </location>
</feature>
<gene>
    <name evidence="5" type="ORF">BDEG_24107</name>
</gene>
<dbReference type="GO" id="GO:0097352">
    <property type="term" value="P:autophagosome maturation"/>
    <property type="evidence" value="ECO:0007669"/>
    <property type="project" value="TreeGrafter"/>
</dbReference>